<keyword evidence="4 10" id="KW-0436">Ligase</keyword>
<feature type="short sequence motif" description="'HIGH' region" evidence="10">
    <location>
        <begin position="101"/>
        <end position="111"/>
    </location>
</feature>
<dbReference type="InterPro" id="IPR001412">
    <property type="entry name" value="aa-tRNA-synth_I_CS"/>
</dbReference>
<feature type="domain" description="Glutamyl/glutaminyl-tRNA synthetase class Ib anti-codon binding" evidence="12">
    <location>
        <begin position="401"/>
        <end position="475"/>
    </location>
</feature>
<evidence type="ECO:0000256" key="3">
    <source>
        <dbReference type="ARBA" id="ARBA00022490"/>
    </source>
</evidence>
<reference evidence="14" key="3">
    <citation type="submission" date="2016-06" db="EMBL/GenBank/DDBJ databases">
        <authorList>
            <person name="Olsen C.W."/>
            <person name="Carey S."/>
            <person name="Hinshaw L."/>
            <person name="Karasin A.I."/>
        </authorList>
    </citation>
    <scope>NUCLEOTIDE SEQUENCE [LARGE SCALE GENOMIC DNA]</scope>
    <source>
        <strain evidence="14">PM4</strain>
    </source>
</reference>
<evidence type="ECO:0000256" key="10">
    <source>
        <dbReference type="HAMAP-Rule" id="MF_02076"/>
    </source>
</evidence>
<dbReference type="HAMAP" id="MF_02076">
    <property type="entry name" value="Glu_tRNA_synth_type2"/>
    <property type="match status" value="1"/>
</dbReference>
<sequence>MNTDIEKNVLKNAIEHDGRAELKSVVNKLLGSYPELRSSIKDLMADINLSISKINSMSIEEQISLANEKYSDILIVEKKNEEHHLPDLKNVKGKVVMRMAPSPSGPLHIGHSRMLILNDEYVKRYGGELILRIEDTNPNNIYPQAYDMIQEDTRWLDVNFTQFVIQSERMELYYKRARELILMGKAYICKCRVEDFKRDLMESKACPHRNLPPEMMVEQFDQIITGHDKDLKPVLVIKTDLNHPNPAVRDWIAFRVIETPHPHTGKKYRFYPLMNFSVAVDDHELELTHVIRGMDHLNNTERQKYIFNYFKWDIPEYFHYGLINIQDAILSTTSMRKGIEAGEYRGWDDVRLATLLALRRRGYQKETFRKYWIDSGLNDVNSDFSWEIFNSMNRQFIDHSANRYFFVSDPVKVKINGSPETESMIPLYPKESERGFRKYSLDKDQTLYLQKSDINDAKENDTVRLKDLYNIIYKDGAWHYLDSENKTRRKIIHWVKDDSPEFEVYKPDGTTDRGFIESDAVKANGIVQFERYAFVNKTSERYALYLHK</sequence>
<comment type="function">
    <text evidence="10">Catalyzes the attachment of glutamate to tRNA(Glu) in a two-step reaction: glutamate is first activated by ATP to form Glu-AMP and then transferred to the acceptor end of tRNA(Glu).</text>
</comment>
<dbReference type="InterPro" id="IPR050132">
    <property type="entry name" value="Gln/Glu-tRNA_Ligase"/>
</dbReference>
<keyword evidence="8 10" id="KW-0030">Aminoacyl-tRNA synthetase</keyword>
<dbReference type="InterPro" id="IPR014729">
    <property type="entry name" value="Rossmann-like_a/b/a_fold"/>
</dbReference>
<keyword evidence="3 10" id="KW-0963">Cytoplasm</keyword>
<dbReference type="GO" id="GO:0005829">
    <property type="term" value="C:cytosol"/>
    <property type="evidence" value="ECO:0007669"/>
    <property type="project" value="TreeGrafter"/>
</dbReference>
<keyword evidence="7 10" id="KW-0648">Protein biosynthesis</keyword>
<dbReference type="GO" id="GO:0043604">
    <property type="term" value="P:amide biosynthetic process"/>
    <property type="evidence" value="ECO:0007669"/>
    <property type="project" value="TreeGrafter"/>
</dbReference>
<evidence type="ECO:0000256" key="4">
    <source>
        <dbReference type="ARBA" id="ARBA00022598"/>
    </source>
</evidence>
<dbReference type="Proteomes" id="UP000195607">
    <property type="component" value="Chromosome I"/>
</dbReference>
<dbReference type="Proteomes" id="UP000187822">
    <property type="component" value="Chromosome I"/>
</dbReference>
<dbReference type="PANTHER" id="PTHR43097">
    <property type="entry name" value="GLUTAMINE-TRNA LIGASE"/>
    <property type="match status" value="1"/>
</dbReference>
<dbReference type="EC" id="6.1.1.17" evidence="10"/>
<evidence type="ECO:0000256" key="9">
    <source>
        <dbReference type="ARBA" id="ARBA00048351"/>
    </source>
</evidence>
<evidence type="ECO:0000313" key="16">
    <source>
        <dbReference type="Proteomes" id="UP000195607"/>
    </source>
</evidence>
<dbReference type="PANTHER" id="PTHR43097:SF5">
    <property type="entry name" value="GLUTAMATE--TRNA LIGASE"/>
    <property type="match status" value="1"/>
</dbReference>
<evidence type="ECO:0000259" key="12">
    <source>
        <dbReference type="Pfam" id="PF03950"/>
    </source>
</evidence>
<evidence type="ECO:0000256" key="8">
    <source>
        <dbReference type="ARBA" id="ARBA00023146"/>
    </source>
</evidence>
<dbReference type="NCBIfam" id="TIGR00463">
    <property type="entry name" value="gltX_arch"/>
    <property type="match status" value="1"/>
</dbReference>
<dbReference type="EMBL" id="LT719092">
    <property type="protein sequence ID" value="SJK84908.1"/>
    <property type="molecule type" value="Genomic_DNA"/>
</dbReference>
<dbReference type="STRING" id="1673428.CPM_1095"/>
<evidence type="ECO:0000256" key="6">
    <source>
        <dbReference type="ARBA" id="ARBA00022840"/>
    </source>
</evidence>
<dbReference type="InterPro" id="IPR011035">
    <property type="entry name" value="Ribosomal_bL25/Gln-tRNA_synth"/>
</dbReference>
<comment type="catalytic activity">
    <reaction evidence="9 10">
        <text>tRNA(Glu) + L-glutamate + ATP = L-glutamyl-tRNA(Glu) + AMP + diphosphate</text>
        <dbReference type="Rhea" id="RHEA:23540"/>
        <dbReference type="Rhea" id="RHEA-COMP:9663"/>
        <dbReference type="Rhea" id="RHEA-COMP:9680"/>
        <dbReference type="ChEBI" id="CHEBI:29985"/>
        <dbReference type="ChEBI" id="CHEBI:30616"/>
        <dbReference type="ChEBI" id="CHEBI:33019"/>
        <dbReference type="ChEBI" id="CHEBI:78442"/>
        <dbReference type="ChEBI" id="CHEBI:78520"/>
        <dbReference type="ChEBI" id="CHEBI:456215"/>
        <dbReference type="EC" id="6.1.1.17"/>
    </reaction>
</comment>
<evidence type="ECO:0000313" key="13">
    <source>
        <dbReference type="EMBL" id="SIM63426.1"/>
    </source>
</evidence>
<evidence type="ECO:0000256" key="1">
    <source>
        <dbReference type="ARBA" id="ARBA00004496"/>
    </source>
</evidence>
<dbReference type="InterPro" id="IPR004526">
    <property type="entry name" value="Glu-tRNA-synth_arc/euk"/>
</dbReference>
<gene>
    <name evidence="10" type="primary">gltX</name>
    <name evidence="14" type="ORF">CPM_1095</name>
    <name evidence="13" type="ORF">CSP5_1091</name>
</gene>
<dbReference type="EMBL" id="LT671858">
    <property type="protein sequence ID" value="SIM63426.1"/>
    <property type="molecule type" value="Genomic_DNA"/>
</dbReference>
<dbReference type="Gene3D" id="3.40.50.620">
    <property type="entry name" value="HUPs"/>
    <property type="match status" value="1"/>
</dbReference>
<evidence type="ECO:0000313" key="14">
    <source>
        <dbReference type="EMBL" id="SJK84908.1"/>
    </source>
</evidence>
<dbReference type="InterPro" id="IPR000924">
    <property type="entry name" value="Glu/Gln-tRNA-synth"/>
</dbReference>
<dbReference type="GO" id="GO:0005524">
    <property type="term" value="F:ATP binding"/>
    <property type="evidence" value="ECO:0007669"/>
    <property type="project" value="UniProtKB-UniRule"/>
</dbReference>
<feature type="domain" description="Glutamyl/glutaminyl-tRNA synthetase class Ib catalytic" evidence="11">
    <location>
        <begin position="94"/>
        <end position="395"/>
    </location>
</feature>
<evidence type="ECO:0000256" key="5">
    <source>
        <dbReference type="ARBA" id="ARBA00022741"/>
    </source>
</evidence>
<dbReference type="GO" id="GO:0006424">
    <property type="term" value="P:glutamyl-tRNA aminoacylation"/>
    <property type="evidence" value="ECO:0007669"/>
    <property type="project" value="UniProtKB-UniRule"/>
</dbReference>
<dbReference type="PRINTS" id="PR00987">
    <property type="entry name" value="TRNASYNTHGLU"/>
</dbReference>
<dbReference type="OrthoDB" id="10470at2157"/>
<organism evidence="13 16">
    <name type="scientific">Cuniculiplasma divulgatum</name>
    <dbReference type="NCBI Taxonomy" id="1673428"/>
    <lineage>
        <taxon>Archaea</taxon>
        <taxon>Methanobacteriati</taxon>
        <taxon>Thermoplasmatota</taxon>
        <taxon>Thermoplasmata</taxon>
        <taxon>Thermoplasmatales</taxon>
        <taxon>Cuniculiplasmataceae</taxon>
        <taxon>Cuniculiplasma</taxon>
    </lineage>
</organism>
<dbReference type="SUPFAM" id="SSF50715">
    <property type="entry name" value="Ribosomal protein L25-like"/>
    <property type="match status" value="1"/>
</dbReference>
<proteinExistence type="inferred from homology"/>
<dbReference type="GO" id="GO:0032991">
    <property type="term" value="C:protein-containing complex"/>
    <property type="evidence" value="ECO:0007669"/>
    <property type="project" value="UniProtKB-ARBA"/>
</dbReference>
<comment type="similarity">
    <text evidence="2 10">Belongs to the class-I aminoacyl-tRNA synthetase family. Glutamate--tRNA ligase type 2 subfamily.</text>
</comment>
<dbReference type="SUPFAM" id="SSF52374">
    <property type="entry name" value="Nucleotidylyl transferase"/>
    <property type="match status" value="1"/>
</dbReference>
<keyword evidence="15" id="KW-1185">Reference proteome</keyword>
<evidence type="ECO:0000256" key="7">
    <source>
        <dbReference type="ARBA" id="ARBA00022917"/>
    </source>
</evidence>
<keyword evidence="6 10" id="KW-0067">ATP-binding</keyword>
<dbReference type="InterPro" id="IPR020056">
    <property type="entry name" value="Rbsml_bL25/Gln-tRNA_synth_N"/>
</dbReference>
<comment type="subcellular location">
    <subcellularLocation>
        <location evidence="1 10">Cytoplasm</location>
    </subcellularLocation>
</comment>
<dbReference type="Gene3D" id="2.40.240.10">
    <property type="entry name" value="Ribosomal Protein L25, Chain P"/>
    <property type="match status" value="1"/>
</dbReference>
<keyword evidence="5 10" id="KW-0547">Nucleotide-binding</keyword>
<dbReference type="PROSITE" id="PS00178">
    <property type="entry name" value="AA_TRNA_LIGASE_I"/>
    <property type="match status" value="1"/>
</dbReference>
<dbReference type="KEGG" id="cdiv:CPM_1095"/>
<evidence type="ECO:0000313" key="15">
    <source>
        <dbReference type="Proteomes" id="UP000187822"/>
    </source>
</evidence>
<dbReference type="Pfam" id="PF03950">
    <property type="entry name" value="tRNA-synt_1c_C"/>
    <property type="match status" value="1"/>
</dbReference>
<protein>
    <recommendedName>
        <fullName evidence="10">Glutamate--tRNA ligase</fullName>
        <ecNumber evidence="10">6.1.1.17</ecNumber>
    </recommendedName>
    <alternativeName>
        <fullName evidence="10">Glutamyl-tRNA synthetase</fullName>
        <shortName evidence="10">GluRS</shortName>
    </alternativeName>
</protein>
<dbReference type="AlphaFoldDB" id="A0A1N5US35"/>
<evidence type="ECO:0000256" key="2">
    <source>
        <dbReference type="ARBA" id="ARBA00008927"/>
    </source>
</evidence>
<dbReference type="InterPro" id="IPR020058">
    <property type="entry name" value="Glu/Gln-tRNA-synth_Ib_cat-dom"/>
</dbReference>
<dbReference type="NCBIfam" id="NF003169">
    <property type="entry name" value="PRK04156.1"/>
    <property type="match status" value="1"/>
</dbReference>
<dbReference type="GO" id="GO:0004818">
    <property type="term" value="F:glutamate-tRNA ligase activity"/>
    <property type="evidence" value="ECO:0007669"/>
    <property type="project" value="UniProtKB-UniRule"/>
</dbReference>
<evidence type="ECO:0000259" key="11">
    <source>
        <dbReference type="Pfam" id="PF00749"/>
    </source>
</evidence>
<reference evidence="13 16" key="1">
    <citation type="submission" date="2016-04" db="EMBL/GenBank/DDBJ databases">
        <authorList>
            <person name="Evans L.H."/>
            <person name="Alamgir A."/>
            <person name="Owens N."/>
            <person name="Weber N.D."/>
            <person name="Virtaneva K."/>
            <person name="Barbian K."/>
            <person name="Babar A."/>
            <person name="Rosenke K."/>
        </authorList>
    </citation>
    <scope>NUCLEOTIDE SEQUENCE [LARGE SCALE GENOMIC DNA]</scope>
    <source>
        <strain evidence="13">S5</strain>
        <strain evidence="16">S5(T) (JCM 30642 \VKM B-2941)</strain>
    </source>
</reference>
<name>A0A1N5US35_9ARCH</name>
<dbReference type="Pfam" id="PF00749">
    <property type="entry name" value="tRNA-synt_1c"/>
    <property type="match status" value="1"/>
</dbReference>
<reference evidence="15" key="2">
    <citation type="submission" date="2016-06" db="EMBL/GenBank/DDBJ databases">
        <authorList>
            <person name="Toshchakov V.S."/>
        </authorList>
    </citation>
    <scope>NUCLEOTIDE SEQUENCE [LARGE SCALE GENOMIC DNA]</scope>
    <source>
        <strain>PM4 (JCM 30641</strain>
        <strain evidence="15">\VKM B-2940)</strain>
    </source>
</reference>
<dbReference type="InterPro" id="IPR020059">
    <property type="entry name" value="Glu/Gln-tRNA-synth_Ib_codon-bd"/>
</dbReference>
<accession>A0A1N5US35</accession>
<dbReference type="Gene3D" id="2.40.240.100">
    <property type="match status" value="1"/>
</dbReference>